<gene>
    <name evidence="2" type="ORF">CKAH01_03915</name>
</gene>
<comment type="caution">
    <text evidence="2">The sequence shown here is derived from an EMBL/GenBank/DDBJ whole genome shotgun (WGS) entry which is preliminary data.</text>
</comment>
<protein>
    <submittedName>
        <fullName evidence="2">Uncharacterized protein</fullName>
    </submittedName>
</protein>
<feature type="region of interest" description="Disordered" evidence="1">
    <location>
        <begin position="133"/>
        <end position="167"/>
    </location>
</feature>
<organism evidence="2 3">
    <name type="scientific">Colletotrichum kahawae</name>
    <name type="common">Coffee berry disease fungus</name>
    <dbReference type="NCBI Taxonomy" id="34407"/>
    <lineage>
        <taxon>Eukaryota</taxon>
        <taxon>Fungi</taxon>
        <taxon>Dikarya</taxon>
        <taxon>Ascomycota</taxon>
        <taxon>Pezizomycotina</taxon>
        <taxon>Sordariomycetes</taxon>
        <taxon>Hypocreomycetidae</taxon>
        <taxon>Glomerellales</taxon>
        <taxon>Glomerellaceae</taxon>
        <taxon>Colletotrichum</taxon>
        <taxon>Colletotrichum gloeosporioides species complex</taxon>
    </lineage>
</organism>
<name>A0AAD9YNI4_COLKA</name>
<proteinExistence type="predicted"/>
<sequence length="175" mass="18788">MENTVHSIKSHEIDEVRRNLPAFSSAIASQLQKAKGEHSNPNTHPQALARWQGETIQDIGLAVDGVSYATDECLLAAAKSEPRRSTAHRITPPRIPLLRLASRLASQRNLLNLAIVRSHTNHQPAALYSAVSLNNDDGRQPNPGPVPAGSDDNTTAPPSQASPSPAIRISLCSMT</sequence>
<dbReference type="Proteomes" id="UP001281614">
    <property type="component" value="Unassembled WGS sequence"/>
</dbReference>
<dbReference type="EMBL" id="VYYT01000068">
    <property type="protein sequence ID" value="KAK2772377.1"/>
    <property type="molecule type" value="Genomic_DNA"/>
</dbReference>
<keyword evidence="3" id="KW-1185">Reference proteome</keyword>
<accession>A0AAD9YNI4</accession>
<reference evidence="2" key="1">
    <citation type="submission" date="2023-02" db="EMBL/GenBank/DDBJ databases">
        <title>Colletotrichum kahawae CIFC_Que2 genome sequencing and assembly.</title>
        <authorList>
            <person name="Baroncelli R."/>
        </authorList>
    </citation>
    <scope>NUCLEOTIDE SEQUENCE</scope>
    <source>
        <strain evidence="2">CIFC_Que2</strain>
    </source>
</reference>
<dbReference type="AlphaFoldDB" id="A0AAD9YNI4"/>
<evidence type="ECO:0000313" key="2">
    <source>
        <dbReference type="EMBL" id="KAK2772377.1"/>
    </source>
</evidence>
<feature type="compositionally biased region" description="Low complexity" evidence="1">
    <location>
        <begin position="156"/>
        <end position="166"/>
    </location>
</feature>
<evidence type="ECO:0000256" key="1">
    <source>
        <dbReference type="SAM" id="MobiDB-lite"/>
    </source>
</evidence>
<evidence type="ECO:0000313" key="3">
    <source>
        <dbReference type="Proteomes" id="UP001281614"/>
    </source>
</evidence>